<dbReference type="Proteomes" id="UP001142592">
    <property type="component" value="Unassembled WGS sequence"/>
</dbReference>
<dbReference type="InterPro" id="IPR043754">
    <property type="entry name" value="DUF5700"/>
</dbReference>
<organism evidence="2 3">
    <name type="scientific">Pedobacter agri</name>
    <dbReference type="NCBI Taxonomy" id="454586"/>
    <lineage>
        <taxon>Bacteria</taxon>
        <taxon>Pseudomonadati</taxon>
        <taxon>Bacteroidota</taxon>
        <taxon>Sphingobacteriia</taxon>
        <taxon>Sphingobacteriales</taxon>
        <taxon>Sphingobacteriaceae</taxon>
        <taxon>Pedobacter</taxon>
    </lineage>
</organism>
<feature type="chain" id="PRO_5040957091" description="DUF2268 domain-containing protein" evidence="1">
    <location>
        <begin position="25"/>
        <end position="362"/>
    </location>
</feature>
<dbReference type="EMBL" id="JAPJUH010000007">
    <property type="protein sequence ID" value="MCX3267378.1"/>
    <property type="molecule type" value="Genomic_DNA"/>
</dbReference>
<evidence type="ECO:0000313" key="3">
    <source>
        <dbReference type="Proteomes" id="UP001142592"/>
    </source>
</evidence>
<keyword evidence="3" id="KW-1185">Reference proteome</keyword>
<comment type="caution">
    <text evidence="2">The sequence shown here is derived from an EMBL/GenBank/DDBJ whole genome shotgun (WGS) entry which is preliminary data.</text>
</comment>
<evidence type="ECO:0008006" key="4">
    <source>
        <dbReference type="Google" id="ProtNLM"/>
    </source>
</evidence>
<gene>
    <name evidence="2" type="ORF">OQZ29_21640</name>
</gene>
<reference evidence="2" key="1">
    <citation type="submission" date="2022-11" db="EMBL/GenBank/DDBJ databases">
        <authorList>
            <person name="Graham C."/>
            <person name="Newman J.D."/>
        </authorList>
    </citation>
    <scope>NUCLEOTIDE SEQUENCE</scope>
    <source>
        <strain evidence="2">DSM 19486</strain>
    </source>
</reference>
<sequence>MNKPNHFLSIIILGLIALTLHSSAQSFVDSTCYKYFEITAKLKNGDTLSRSAWKTFISDKAIKDYMADQGVDDEYFESYRKNMQIVYMPQNADRLKKRLNDPNSYWLTYMINQYKINEEDMKAYLKTIDANPKSYFETSYQYAYSALPKTSHKTLPDLKVAIIPIHNDAHAQEGLIIYTLLCAFKNDQNKIGALGGHELHHMLRPQPTFDIEPQDESAVMAMYRVLNEGSADMVDKKYMTDTATKLLPTQRYFQEFFDEGKKILPRMDSLFQMGAGSWKSLRTRDYFKGTPFSSGHVPGTYLSHYIEKNGLKRKLLKSLNDPFSFFLIYDQASRRDKDKPFRFSAAAIKNIKNLKDKYIRRI</sequence>
<name>A0A9X3DN98_9SPHI</name>
<dbReference type="RefSeq" id="WP_266271117.1">
    <property type="nucleotide sequence ID" value="NZ_JAPJUH010000007.1"/>
</dbReference>
<evidence type="ECO:0000256" key="1">
    <source>
        <dbReference type="SAM" id="SignalP"/>
    </source>
</evidence>
<dbReference type="Pfam" id="PF18958">
    <property type="entry name" value="DUF5700"/>
    <property type="match status" value="1"/>
</dbReference>
<dbReference type="AlphaFoldDB" id="A0A9X3DN98"/>
<protein>
    <recommendedName>
        <fullName evidence="4">DUF2268 domain-containing protein</fullName>
    </recommendedName>
</protein>
<evidence type="ECO:0000313" key="2">
    <source>
        <dbReference type="EMBL" id="MCX3267378.1"/>
    </source>
</evidence>
<feature type="signal peptide" evidence="1">
    <location>
        <begin position="1"/>
        <end position="24"/>
    </location>
</feature>
<proteinExistence type="predicted"/>
<accession>A0A9X3DN98</accession>
<keyword evidence="1" id="KW-0732">Signal</keyword>